<organism evidence="1 2">
    <name type="scientific">Enterococcus wangshanyuanii</name>
    <dbReference type="NCBI Taxonomy" id="2005703"/>
    <lineage>
        <taxon>Bacteria</taxon>
        <taxon>Bacillati</taxon>
        <taxon>Bacillota</taxon>
        <taxon>Bacilli</taxon>
        <taxon>Lactobacillales</taxon>
        <taxon>Enterococcaceae</taxon>
        <taxon>Enterococcus</taxon>
    </lineage>
</organism>
<dbReference type="SUPFAM" id="SSF57783">
    <property type="entry name" value="Zinc beta-ribbon"/>
    <property type="match status" value="1"/>
</dbReference>
<sequence>MNDSVFCPNCGEEMMNWQSDILECPECGTMVDAEIFKEEEKW</sequence>
<dbReference type="Proteomes" id="UP000630615">
    <property type="component" value="Unassembled WGS sequence"/>
</dbReference>
<keyword evidence="2" id="KW-1185">Reference proteome</keyword>
<protein>
    <submittedName>
        <fullName evidence="1">Uncharacterized protein</fullName>
    </submittedName>
</protein>
<reference evidence="2" key="1">
    <citation type="journal article" date="2019" name="Int. J. Syst. Evol. Microbiol.">
        <title>The Global Catalogue of Microorganisms (GCM) 10K type strain sequencing project: providing services to taxonomists for standard genome sequencing and annotation.</title>
        <authorList>
            <consortium name="The Broad Institute Genomics Platform"/>
            <consortium name="The Broad Institute Genome Sequencing Center for Infectious Disease"/>
            <person name="Wu L."/>
            <person name="Ma J."/>
        </authorList>
    </citation>
    <scope>NUCLEOTIDE SEQUENCE [LARGE SCALE GENOMIC DNA]</scope>
    <source>
        <strain evidence="2">CGMCC 1.15942</strain>
    </source>
</reference>
<proteinExistence type="predicted"/>
<name>A0ABQ1NZU7_9ENTE</name>
<evidence type="ECO:0000313" key="2">
    <source>
        <dbReference type="Proteomes" id="UP000630615"/>
    </source>
</evidence>
<accession>A0ABQ1NZU7</accession>
<comment type="caution">
    <text evidence="1">The sequence shown here is derived from an EMBL/GenBank/DDBJ whole genome shotgun (WGS) entry which is preliminary data.</text>
</comment>
<dbReference type="EMBL" id="BMKI01000003">
    <property type="protein sequence ID" value="GGC88173.1"/>
    <property type="molecule type" value="Genomic_DNA"/>
</dbReference>
<dbReference type="Gene3D" id="2.20.70.10">
    <property type="match status" value="1"/>
</dbReference>
<evidence type="ECO:0000313" key="1">
    <source>
        <dbReference type="EMBL" id="GGC88173.1"/>
    </source>
</evidence>
<gene>
    <name evidence="1" type="ORF">GCM10011573_17220</name>
</gene>
<dbReference type="RefSeq" id="WP_257790118.1">
    <property type="nucleotide sequence ID" value="NZ_BMKI01000003.1"/>
</dbReference>